<accession>A0ABP9YE83</accession>
<organism evidence="1 2">
    <name type="scientific">Helicostylum pulchrum</name>
    <dbReference type="NCBI Taxonomy" id="562976"/>
    <lineage>
        <taxon>Eukaryota</taxon>
        <taxon>Fungi</taxon>
        <taxon>Fungi incertae sedis</taxon>
        <taxon>Mucoromycota</taxon>
        <taxon>Mucoromycotina</taxon>
        <taxon>Mucoromycetes</taxon>
        <taxon>Mucorales</taxon>
        <taxon>Mucorineae</taxon>
        <taxon>Mucoraceae</taxon>
        <taxon>Helicostylum</taxon>
    </lineage>
</organism>
<dbReference type="EMBL" id="BAABUJ010000043">
    <property type="protein sequence ID" value="GAA5805274.1"/>
    <property type="molecule type" value="Genomic_DNA"/>
</dbReference>
<gene>
    <name evidence="1" type="ORF">HPULCUR_010789</name>
</gene>
<evidence type="ECO:0008006" key="3">
    <source>
        <dbReference type="Google" id="ProtNLM"/>
    </source>
</evidence>
<proteinExistence type="predicted"/>
<protein>
    <recommendedName>
        <fullName evidence="3">F-box domain-containing protein</fullName>
    </recommendedName>
</protein>
<keyword evidence="2" id="KW-1185">Reference proteome</keyword>
<evidence type="ECO:0000313" key="2">
    <source>
        <dbReference type="Proteomes" id="UP001476247"/>
    </source>
</evidence>
<comment type="caution">
    <text evidence="1">The sequence shown here is derived from an EMBL/GenBank/DDBJ whole genome shotgun (WGS) entry which is preliminary data.</text>
</comment>
<sequence>MSWDSLPSEILKLIASKCGRNCKNVKWMFVNKKWFNIYLSLTYKTISIDSKTTDNKVDKILFSPFDVGNYVKDITFKSFHIASKIEELDMTGDCLSMLMKHTPNVEKVAFASDTTFDSTAWTYFSSIIISNEYWRLHVLPEPTGKYFAFPAQYYLCACHMRESLKMLNITLGMIGPRNYRCLVDFTAVETLCIEKGILAGLYGLDLILPHLPKLKSLTAYFSDKHMDSHQNEQEEQKIYTYPNLKELTLNNFTPKKDGEMLTLIKNLTHLKKLNIIGDEKALWPSDTVDPTITGIFFDTFSLVPEYLIEVTGKSQVTALMNKWSRVKKKTSQEIHLSFKFNSGNIQPISLAIEESSSNPIIRLRYKGLAHSEEFNSFIWIGDTVSKVEYIDSSMNNRGIAERIIALLGEEHVNLKTLILTNCVFTFNTFPNTLPPEKQHLKKLEFCNCTFDLPVLMSFLTQFDSLDFVGFGYCIFKSIIYDEPINMSKTSIGTMRISNPTCEEKVRSNNRSNHRLVTNCNTNYQTHVRAASVYSSAENLTRFYIIIDDNAVEATQASFNSILTQFKLNITVIRLKVYFIEELLLKSVNSSGYIEIISPD</sequence>
<reference evidence="1 2" key="1">
    <citation type="submission" date="2024-04" db="EMBL/GenBank/DDBJ databases">
        <title>genome sequences of Mucor flavus KT1a and Helicostylum pulchrum KT1b strains isolation_sourced from the surface of a dry-aged beef.</title>
        <authorList>
            <person name="Toyotome T."/>
            <person name="Hosono M."/>
            <person name="Torimaru M."/>
            <person name="Fukuda K."/>
            <person name="Mikami N."/>
        </authorList>
    </citation>
    <scope>NUCLEOTIDE SEQUENCE [LARGE SCALE GENOMIC DNA]</scope>
    <source>
        <strain evidence="1 2">KT1b</strain>
    </source>
</reference>
<dbReference type="SUPFAM" id="SSF52047">
    <property type="entry name" value="RNI-like"/>
    <property type="match status" value="1"/>
</dbReference>
<evidence type="ECO:0000313" key="1">
    <source>
        <dbReference type="EMBL" id="GAA5805274.1"/>
    </source>
</evidence>
<dbReference type="Gene3D" id="3.80.10.10">
    <property type="entry name" value="Ribonuclease Inhibitor"/>
    <property type="match status" value="1"/>
</dbReference>
<dbReference type="InterPro" id="IPR032675">
    <property type="entry name" value="LRR_dom_sf"/>
</dbReference>
<dbReference type="Proteomes" id="UP001476247">
    <property type="component" value="Unassembled WGS sequence"/>
</dbReference>
<name>A0ABP9YE83_9FUNG</name>